<dbReference type="Pfam" id="PF12822">
    <property type="entry name" value="ECF_trnsprt"/>
    <property type="match status" value="1"/>
</dbReference>
<evidence type="ECO:0000313" key="2">
    <source>
        <dbReference type="EMBL" id="GAA6268158.1"/>
    </source>
</evidence>
<dbReference type="InterPro" id="IPR024529">
    <property type="entry name" value="ECF_trnsprt_substrate-spec"/>
</dbReference>
<sequence>MTRLATLFTCSFRQLKEAKTVTICAMLGAAAIVLGSLSIEVGPTVRIGFSGIPNELVHYLFGPAAGSLFAGALDILKYMIKPTGGFFPGFTLVAMLAGVIYGSFYYKKPLTLWRVFAAHLAVSLVCNVLLNTLCLSVLYGKAFMILLPPRIIKNLIMWPIDSLIFFYIAKILDAAGMFRFLNAGDQKRQ</sequence>
<proteinExistence type="predicted"/>
<dbReference type="EMBL" id="BAABXL010000001">
    <property type="protein sequence ID" value="GAA6268158.1"/>
    <property type="molecule type" value="Genomic_DNA"/>
</dbReference>
<accession>A0ABQ0AVV1</accession>
<keyword evidence="1" id="KW-0472">Membrane</keyword>
<dbReference type="NCBIfam" id="TIGR04518">
    <property type="entry name" value="ECF_S_folT_fam"/>
    <property type="match status" value="1"/>
</dbReference>
<keyword evidence="3" id="KW-1185">Reference proteome</keyword>
<feature type="transmembrane region" description="Helical" evidence="1">
    <location>
        <begin position="151"/>
        <end position="169"/>
    </location>
</feature>
<reference evidence="2 3" key="1">
    <citation type="submission" date="2024-04" db="EMBL/GenBank/DDBJ databases">
        <title>Defined microbial consortia suppress multidrug-resistant proinflammatory Enterobacteriaceae via ecological control.</title>
        <authorList>
            <person name="Furuichi M."/>
            <person name="Kawaguchi T."/>
            <person name="Pust M."/>
            <person name="Yasuma K."/>
            <person name="Plichta D."/>
            <person name="Hasegawa N."/>
            <person name="Ohya T."/>
            <person name="Bhattarai S."/>
            <person name="Sasajima S."/>
            <person name="Aoto Y."/>
            <person name="Tuganbaev T."/>
            <person name="Yaginuma M."/>
            <person name="Ueda M."/>
            <person name="Okahashi N."/>
            <person name="Amafuji K."/>
            <person name="Kiridooshi Y."/>
            <person name="Sugita K."/>
            <person name="Strazar M."/>
            <person name="Skelly A."/>
            <person name="Suda W."/>
            <person name="Hattori M."/>
            <person name="Nakamoto N."/>
            <person name="Caballero S."/>
            <person name="Norman J."/>
            <person name="Olle B."/>
            <person name="Tanoue T."/>
            <person name="Arita M."/>
            <person name="Bucci V."/>
            <person name="Atarashi K."/>
            <person name="Xavier R."/>
            <person name="Honda K."/>
        </authorList>
    </citation>
    <scope>NUCLEOTIDE SEQUENCE [LARGE SCALE GENOMIC DNA]</scope>
    <source>
        <strain evidence="3">f13</strain>
    </source>
</reference>
<evidence type="ECO:0000313" key="3">
    <source>
        <dbReference type="Proteomes" id="UP001600894"/>
    </source>
</evidence>
<dbReference type="Proteomes" id="UP001600894">
    <property type="component" value="Unassembled WGS sequence"/>
</dbReference>
<name>A0ABQ0AVV1_9FIRM</name>
<feature type="transmembrane region" description="Helical" evidence="1">
    <location>
        <begin position="112"/>
        <end position="139"/>
    </location>
</feature>
<feature type="transmembrane region" description="Helical" evidence="1">
    <location>
        <begin position="21"/>
        <end position="39"/>
    </location>
</feature>
<organism evidence="2 3">
    <name type="scientific">Enterocloster alcoholdehydrogenati</name>
    <dbReference type="NCBI Taxonomy" id="2547410"/>
    <lineage>
        <taxon>Bacteria</taxon>
        <taxon>Bacillati</taxon>
        <taxon>Bacillota</taxon>
        <taxon>Clostridia</taxon>
        <taxon>Lachnospirales</taxon>
        <taxon>Lachnospiraceae</taxon>
        <taxon>Enterocloster</taxon>
    </lineage>
</organism>
<dbReference type="InterPro" id="IPR030949">
    <property type="entry name" value="ECF_S_folate_fam"/>
</dbReference>
<keyword evidence="1" id="KW-0812">Transmembrane</keyword>
<gene>
    <name evidence="2" type="ORF">F130042H8_12180</name>
</gene>
<evidence type="ECO:0000256" key="1">
    <source>
        <dbReference type="SAM" id="Phobius"/>
    </source>
</evidence>
<feature type="transmembrane region" description="Helical" evidence="1">
    <location>
        <begin position="59"/>
        <end position="79"/>
    </location>
</feature>
<dbReference type="Gene3D" id="1.10.1760.20">
    <property type="match status" value="1"/>
</dbReference>
<protein>
    <submittedName>
        <fullName evidence="2">Folate family ECF transporter S component</fullName>
    </submittedName>
</protein>
<keyword evidence="1" id="KW-1133">Transmembrane helix</keyword>
<dbReference type="RefSeq" id="WP_176254734.1">
    <property type="nucleotide sequence ID" value="NZ_BAABXL010000001.1"/>
</dbReference>
<comment type="caution">
    <text evidence="2">The sequence shown here is derived from an EMBL/GenBank/DDBJ whole genome shotgun (WGS) entry which is preliminary data.</text>
</comment>
<feature type="transmembrane region" description="Helical" evidence="1">
    <location>
        <begin position="86"/>
        <end position="106"/>
    </location>
</feature>